<dbReference type="Gene3D" id="1.20.5.510">
    <property type="entry name" value="Single helix bin"/>
    <property type="match status" value="1"/>
</dbReference>
<dbReference type="InterPro" id="IPR001461">
    <property type="entry name" value="Aspartic_peptidase_A1"/>
</dbReference>
<gene>
    <name evidence="5" type="ORF">MVEN_01404700</name>
</gene>
<comment type="similarity">
    <text evidence="1">Belongs to the peptidase A1 family.</text>
</comment>
<feature type="transmembrane region" description="Helical" evidence="3">
    <location>
        <begin position="431"/>
        <end position="452"/>
    </location>
</feature>
<keyword evidence="3" id="KW-0812">Transmembrane</keyword>
<keyword evidence="3" id="KW-0472">Membrane</keyword>
<dbReference type="PRINTS" id="PR00792">
    <property type="entry name" value="PEPSIN"/>
</dbReference>
<dbReference type="PROSITE" id="PS51767">
    <property type="entry name" value="PEPTIDASE_A1"/>
    <property type="match status" value="1"/>
</dbReference>
<dbReference type="Proteomes" id="UP000620124">
    <property type="component" value="Unassembled WGS sequence"/>
</dbReference>
<dbReference type="GO" id="GO:0006508">
    <property type="term" value="P:proteolysis"/>
    <property type="evidence" value="ECO:0007669"/>
    <property type="project" value="InterPro"/>
</dbReference>
<dbReference type="AlphaFoldDB" id="A0A8H6XYY9"/>
<dbReference type="Gene3D" id="2.40.70.10">
    <property type="entry name" value="Acid Proteases"/>
    <property type="match status" value="2"/>
</dbReference>
<keyword evidence="6" id="KW-1185">Reference proteome</keyword>
<proteinExistence type="inferred from homology"/>
<evidence type="ECO:0000256" key="3">
    <source>
        <dbReference type="SAM" id="Phobius"/>
    </source>
</evidence>
<dbReference type="PANTHER" id="PTHR47966:SF6">
    <property type="entry name" value="PEPTIDASE A1 DOMAIN-CONTAINING PROTEIN"/>
    <property type="match status" value="1"/>
</dbReference>
<feature type="compositionally biased region" description="Low complexity" evidence="2">
    <location>
        <begin position="403"/>
        <end position="419"/>
    </location>
</feature>
<evidence type="ECO:0000256" key="2">
    <source>
        <dbReference type="SAM" id="MobiDB-lite"/>
    </source>
</evidence>
<feature type="domain" description="Peptidase A1" evidence="4">
    <location>
        <begin position="48"/>
        <end position="387"/>
    </location>
</feature>
<dbReference type="InterPro" id="IPR021109">
    <property type="entry name" value="Peptidase_aspartic_dom_sf"/>
</dbReference>
<reference evidence="5" key="1">
    <citation type="submission" date="2020-05" db="EMBL/GenBank/DDBJ databases">
        <title>Mycena genomes resolve the evolution of fungal bioluminescence.</title>
        <authorList>
            <person name="Tsai I.J."/>
        </authorList>
    </citation>
    <scope>NUCLEOTIDE SEQUENCE</scope>
    <source>
        <strain evidence="5">CCC161011</strain>
    </source>
</reference>
<dbReference type="EMBL" id="JACAZI010000011">
    <property type="protein sequence ID" value="KAF7348847.1"/>
    <property type="molecule type" value="Genomic_DNA"/>
</dbReference>
<comment type="caution">
    <text evidence="5">The sequence shown here is derived from an EMBL/GenBank/DDBJ whole genome shotgun (WGS) entry which is preliminary data.</text>
</comment>
<dbReference type="OrthoDB" id="2955722at2759"/>
<dbReference type="CDD" id="cd05471">
    <property type="entry name" value="pepsin_like"/>
    <property type="match status" value="1"/>
</dbReference>
<dbReference type="InterPro" id="IPR033121">
    <property type="entry name" value="PEPTIDASE_A1"/>
</dbReference>
<dbReference type="PANTHER" id="PTHR47966">
    <property type="entry name" value="BETA-SITE APP-CLEAVING ENZYME, ISOFORM A-RELATED"/>
    <property type="match status" value="1"/>
</dbReference>
<evidence type="ECO:0000259" key="4">
    <source>
        <dbReference type="PROSITE" id="PS51767"/>
    </source>
</evidence>
<feature type="region of interest" description="Disordered" evidence="2">
    <location>
        <begin position="488"/>
        <end position="562"/>
    </location>
</feature>
<dbReference type="SUPFAM" id="SSF50630">
    <property type="entry name" value="Acid proteases"/>
    <property type="match status" value="1"/>
</dbReference>
<dbReference type="InterPro" id="IPR034164">
    <property type="entry name" value="Pepsin-like_dom"/>
</dbReference>
<feature type="region of interest" description="Disordered" evidence="2">
    <location>
        <begin position="403"/>
        <end position="426"/>
    </location>
</feature>
<dbReference type="GO" id="GO:0004190">
    <property type="term" value="F:aspartic-type endopeptidase activity"/>
    <property type="evidence" value="ECO:0007669"/>
    <property type="project" value="InterPro"/>
</dbReference>
<evidence type="ECO:0000313" key="6">
    <source>
        <dbReference type="Proteomes" id="UP000620124"/>
    </source>
</evidence>
<protein>
    <recommendedName>
        <fullName evidence="4">Peptidase A1 domain-containing protein</fullName>
    </recommendedName>
</protein>
<name>A0A8H6XYY9_9AGAR</name>
<accession>A0A8H6XYY9</accession>
<evidence type="ECO:0000256" key="1">
    <source>
        <dbReference type="ARBA" id="ARBA00007447"/>
    </source>
</evidence>
<keyword evidence="3" id="KW-1133">Transmembrane helix</keyword>
<evidence type="ECO:0000313" key="5">
    <source>
        <dbReference type="EMBL" id="KAF7348847.1"/>
    </source>
</evidence>
<organism evidence="5 6">
    <name type="scientific">Mycena venus</name>
    <dbReference type="NCBI Taxonomy" id="2733690"/>
    <lineage>
        <taxon>Eukaryota</taxon>
        <taxon>Fungi</taxon>
        <taxon>Dikarya</taxon>
        <taxon>Basidiomycota</taxon>
        <taxon>Agaricomycotina</taxon>
        <taxon>Agaricomycetes</taxon>
        <taxon>Agaricomycetidae</taxon>
        <taxon>Agaricales</taxon>
        <taxon>Marasmiineae</taxon>
        <taxon>Mycenaceae</taxon>
        <taxon>Mycena</taxon>
    </lineage>
</organism>
<sequence>MPGDFSPEAADPRALKPRNALLHRPERDVRSSFEGPSDVEIVTSNGDYYINIGIGSPPQTFLASLNTGLGDLLVFSDLCDACLDFYDPTKSPTSVNTSTFLTILTSKDATSDNGQTTINAGKVDGYVFNDTVLLGERTVSTANFLALASGAFMPGPAFTGISPAAFGLGPAGSARTTGTRTPLWQAALAAQGAALKFGLWLARTATDDDAENLLAGGLLTLGGANASLFSGDIEFLNMDPLAAFWELNISDISVRGKSISINSATRRVVFDPTFKYIMGPAADVAALWAAVPGSANVTDTAPALHSFPCNTTLNFTISFGGRVWSINDTDMSFGPVAVGSPQCKGVLISDRFIDPPEDPTGTWIFGVPFLKNVYSVYRQTPPSIGLAELSSVAGGTASTISSASVTSATASPTQATTGGDNRPKNSSNAGAIVGGIISGVVLLLLLAVVFLYRRRRAHSKIGSSYEVYTPRHSAHVAAFTLSGENAPSNARLADVKSPDGGGMPSVQNADPHPPRADSSHELGSLPGIGLDPSRDTSSSRHRRGSLPPSGAHPPADTDPNILHALENLRDEMREVRWLALAERAETRPSTDPPPEYD</sequence>
<dbReference type="Pfam" id="PF00026">
    <property type="entry name" value="Asp"/>
    <property type="match status" value="1"/>
</dbReference>